<feature type="transmembrane region" description="Helical" evidence="13">
    <location>
        <begin position="100"/>
        <end position="125"/>
    </location>
</feature>
<keyword evidence="16" id="KW-1185">Reference proteome</keyword>
<keyword evidence="5" id="KW-1003">Cell membrane</keyword>
<feature type="region of interest" description="Disordered" evidence="12">
    <location>
        <begin position="17"/>
        <end position="57"/>
    </location>
</feature>
<dbReference type="Gene3D" id="3.90.550.10">
    <property type="entry name" value="Spore Coat Polysaccharide Biosynthesis Protein SpsA, Chain A"/>
    <property type="match status" value="1"/>
</dbReference>
<evidence type="ECO:0000256" key="6">
    <source>
        <dbReference type="ARBA" id="ARBA00022519"/>
    </source>
</evidence>
<gene>
    <name evidence="15" type="ORF">CSW64_07975</name>
</gene>
<dbReference type="SUPFAM" id="SSF53448">
    <property type="entry name" value="Nucleotide-diphospho-sugar transferases"/>
    <property type="match status" value="1"/>
</dbReference>
<evidence type="ECO:0000313" key="15">
    <source>
        <dbReference type="EMBL" id="ATQ42355.1"/>
    </source>
</evidence>
<evidence type="ECO:0000256" key="3">
    <source>
        <dbReference type="ARBA" id="ARBA00009337"/>
    </source>
</evidence>
<dbReference type="EMBL" id="CP024201">
    <property type="protein sequence ID" value="ATQ42355.1"/>
    <property type="molecule type" value="Genomic_DNA"/>
</dbReference>
<feature type="domain" description="Glycosyltransferase 2-like" evidence="14">
    <location>
        <begin position="243"/>
        <end position="462"/>
    </location>
</feature>
<proteinExistence type="inferred from homology"/>
<sequence>MDGTSNLAIQYVDDYTPSYAPPSAPEREHLPAPAPLAMPKQSLGPDGKMSERTPEASPADIARRRLILFTATFALAALASWVPFRLYADDGFLPLEIVGLALFEVLILAISCWFCSAVAGLTVLIRRGGKDELNFAATPPRPTVRTALLMPLYNEDAQASFGRLAQIEASLSRLGVTQHFDLFVLSDTTDERVATAEWNAFQAFRPQSNCRVYYRRRRENTERKVGNLSEWIRRFGAAYSHMIVLDADSTMSGETILHMVDAMERHPTIGLIQTTPTIVKAQTLFGRASQFGVRLYGRVASAGLAWWSGSEGSYWGHNAIVRVRAFADSCGLPSLPGRKPFGGHIMSHDVVEAGLLRRAGWGVHVTPTLGGSHEETPPSILEFMKRERRWCQGNLQHIALIGAPGLHWMSRFQMAVGLMAYLASPLWLASLVVGLMIQVGNKPDWGTWWYFLVPEYNPLMWATVLTVGMLLGPKLMGFGLAFFRPEERRAFGGGKAMLKSMATEMALSALTAPIYMIGNTRAVFQILLGKDAGWAAQNRDADGLSREDAKTNFRNEFFAGLFFTVALLPRPDLLLWVWPIVVPLLFAPQIAAWTSQREAGLKARAAGLLATPEELAEQPEAPVGGEVVALPSRAARQALFEAA</sequence>
<feature type="transmembrane region" description="Helical" evidence="13">
    <location>
        <begin position="418"/>
        <end position="439"/>
    </location>
</feature>
<comment type="pathway">
    <text evidence="2">Glycan metabolism; osmoregulated periplasmic glucan (OPG) biosynthesis.</text>
</comment>
<evidence type="ECO:0000256" key="7">
    <source>
        <dbReference type="ARBA" id="ARBA00022676"/>
    </source>
</evidence>
<keyword evidence="9 13" id="KW-0812">Transmembrane</keyword>
<dbReference type="KEGG" id="cmb:CSW64_07975"/>
<dbReference type="RefSeq" id="WP_099621612.1">
    <property type="nucleotide sequence ID" value="NZ_CP024201.1"/>
</dbReference>
<evidence type="ECO:0000256" key="4">
    <source>
        <dbReference type="ARBA" id="ARBA00020585"/>
    </source>
</evidence>
<dbReference type="Pfam" id="PF13632">
    <property type="entry name" value="Glyco_trans_2_3"/>
    <property type="match status" value="1"/>
</dbReference>
<dbReference type="GO" id="GO:0016758">
    <property type="term" value="F:hexosyltransferase activity"/>
    <property type="evidence" value="ECO:0007669"/>
    <property type="project" value="TreeGrafter"/>
</dbReference>
<dbReference type="OrthoDB" id="9775281at2"/>
<evidence type="ECO:0000256" key="9">
    <source>
        <dbReference type="ARBA" id="ARBA00022692"/>
    </source>
</evidence>
<dbReference type="CDD" id="cd04191">
    <property type="entry name" value="Glucan_BSP_MdoH"/>
    <property type="match status" value="1"/>
</dbReference>
<protein>
    <recommendedName>
        <fullName evidence="4">Glucans biosynthesis glucosyltransferase H</fullName>
    </recommendedName>
</protein>
<evidence type="ECO:0000256" key="2">
    <source>
        <dbReference type="ARBA" id="ARBA00005001"/>
    </source>
</evidence>
<keyword evidence="10 13" id="KW-1133">Transmembrane helix</keyword>
<dbReference type="InterPro" id="IPR001173">
    <property type="entry name" value="Glyco_trans_2-like"/>
</dbReference>
<evidence type="ECO:0000256" key="13">
    <source>
        <dbReference type="SAM" id="Phobius"/>
    </source>
</evidence>
<feature type="transmembrane region" description="Helical" evidence="13">
    <location>
        <begin position="504"/>
        <end position="524"/>
    </location>
</feature>
<dbReference type="PANTHER" id="PTHR43867">
    <property type="entry name" value="CELLULOSE SYNTHASE CATALYTIC SUBUNIT A [UDP-FORMING]"/>
    <property type="match status" value="1"/>
</dbReference>
<evidence type="ECO:0000256" key="1">
    <source>
        <dbReference type="ARBA" id="ARBA00004429"/>
    </source>
</evidence>
<dbReference type="NCBIfam" id="NF003958">
    <property type="entry name" value="PRK05454.2-1"/>
    <property type="match status" value="1"/>
</dbReference>
<evidence type="ECO:0000259" key="14">
    <source>
        <dbReference type="Pfam" id="PF13632"/>
    </source>
</evidence>
<dbReference type="Proteomes" id="UP000228945">
    <property type="component" value="Chromosome"/>
</dbReference>
<comment type="subcellular location">
    <subcellularLocation>
        <location evidence="1">Cell inner membrane</location>
        <topology evidence="1">Multi-pass membrane protein</topology>
    </subcellularLocation>
</comment>
<feature type="transmembrane region" description="Helical" evidence="13">
    <location>
        <begin position="573"/>
        <end position="594"/>
    </location>
</feature>
<organism evidence="15 16">
    <name type="scientific">Caulobacter mirabilis</name>
    <dbReference type="NCBI Taxonomy" id="69666"/>
    <lineage>
        <taxon>Bacteria</taxon>
        <taxon>Pseudomonadati</taxon>
        <taxon>Pseudomonadota</taxon>
        <taxon>Alphaproteobacteria</taxon>
        <taxon>Caulobacterales</taxon>
        <taxon>Caulobacteraceae</taxon>
        <taxon>Caulobacter</taxon>
    </lineage>
</organism>
<dbReference type="InterPro" id="IPR050321">
    <property type="entry name" value="Glycosyltr_2/OpgH_subfam"/>
</dbReference>
<accession>A0A2D2AWK4</accession>
<evidence type="ECO:0000256" key="5">
    <source>
        <dbReference type="ARBA" id="ARBA00022475"/>
    </source>
</evidence>
<evidence type="ECO:0000256" key="12">
    <source>
        <dbReference type="SAM" id="MobiDB-lite"/>
    </source>
</evidence>
<evidence type="ECO:0000256" key="11">
    <source>
        <dbReference type="ARBA" id="ARBA00023136"/>
    </source>
</evidence>
<dbReference type="InterPro" id="IPR029044">
    <property type="entry name" value="Nucleotide-diphossugar_trans"/>
</dbReference>
<dbReference type="NCBIfam" id="NF003962">
    <property type="entry name" value="PRK05454.2-5"/>
    <property type="match status" value="1"/>
</dbReference>
<dbReference type="AlphaFoldDB" id="A0A2D2AWK4"/>
<keyword evidence="7" id="KW-0328">Glycosyltransferase</keyword>
<dbReference type="GO" id="GO:0005886">
    <property type="term" value="C:plasma membrane"/>
    <property type="evidence" value="ECO:0007669"/>
    <property type="project" value="UniProtKB-SubCell"/>
</dbReference>
<evidence type="ECO:0000256" key="10">
    <source>
        <dbReference type="ARBA" id="ARBA00022989"/>
    </source>
</evidence>
<feature type="transmembrane region" description="Helical" evidence="13">
    <location>
        <begin position="459"/>
        <end position="483"/>
    </location>
</feature>
<comment type="similarity">
    <text evidence="3">Belongs to the glycosyltransferase 2 family. OpgH subfamily.</text>
</comment>
<keyword evidence="6" id="KW-0997">Cell inner membrane</keyword>
<name>A0A2D2AWK4_9CAUL</name>
<reference evidence="15 16" key="1">
    <citation type="submission" date="2017-10" db="EMBL/GenBank/DDBJ databases">
        <title>Genome sequence of Caulobacter mirabilis FWC38.</title>
        <authorList>
            <person name="Fiebig A."/>
            <person name="Crosson S."/>
        </authorList>
    </citation>
    <scope>NUCLEOTIDE SEQUENCE [LARGE SCALE GENOMIC DNA]</scope>
    <source>
        <strain evidence="15 16">FWC 38</strain>
    </source>
</reference>
<keyword evidence="8 15" id="KW-0808">Transferase</keyword>
<keyword evidence="11 13" id="KW-0472">Membrane</keyword>
<evidence type="ECO:0000313" key="16">
    <source>
        <dbReference type="Proteomes" id="UP000228945"/>
    </source>
</evidence>
<dbReference type="PANTHER" id="PTHR43867:SF5">
    <property type="entry name" value="GLUCANS BIOSYNTHESIS GLUCOSYLTRANSFERASE H"/>
    <property type="match status" value="1"/>
</dbReference>
<feature type="transmembrane region" description="Helical" evidence="13">
    <location>
        <begin position="66"/>
        <end position="88"/>
    </location>
</feature>
<evidence type="ECO:0000256" key="8">
    <source>
        <dbReference type="ARBA" id="ARBA00022679"/>
    </source>
</evidence>